<comment type="caution">
    <text evidence="2">The sequence shown here is derived from an EMBL/GenBank/DDBJ whole genome shotgun (WGS) entry which is preliminary data.</text>
</comment>
<accession>A0A399RLI0</accession>
<dbReference type="Proteomes" id="UP000265845">
    <property type="component" value="Unassembled WGS sequence"/>
</dbReference>
<protein>
    <submittedName>
        <fullName evidence="2">Uncharacterized protein</fullName>
    </submittedName>
</protein>
<dbReference type="OrthoDB" id="7870598at2"/>
<organism evidence="2 3">
    <name type="scientific">Henriciella algicola</name>
    <dbReference type="NCBI Taxonomy" id="1608422"/>
    <lineage>
        <taxon>Bacteria</taxon>
        <taxon>Pseudomonadati</taxon>
        <taxon>Pseudomonadota</taxon>
        <taxon>Alphaproteobacteria</taxon>
        <taxon>Hyphomonadales</taxon>
        <taxon>Hyphomonadaceae</taxon>
        <taxon>Henriciella</taxon>
    </lineage>
</organism>
<dbReference type="AlphaFoldDB" id="A0A399RLI0"/>
<feature type="region of interest" description="Disordered" evidence="1">
    <location>
        <begin position="29"/>
        <end position="50"/>
    </location>
</feature>
<reference evidence="2 3" key="1">
    <citation type="submission" date="2018-08" db="EMBL/GenBank/DDBJ databases">
        <title>Henriciella mobilis sp. nov., isolated from seawater.</title>
        <authorList>
            <person name="Cheng H."/>
            <person name="Wu Y.-H."/>
            <person name="Xu X.-W."/>
            <person name="Guo L.-L."/>
        </authorList>
    </citation>
    <scope>NUCLEOTIDE SEQUENCE [LARGE SCALE GENOMIC DNA]</scope>
    <source>
        <strain evidence="2 3">CCUG67844</strain>
    </source>
</reference>
<feature type="compositionally biased region" description="Basic residues" evidence="1">
    <location>
        <begin position="38"/>
        <end position="50"/>
    </location>
</feature>
<proteinExistence type="predicted"/>
<evidence type="ECO:0000256" key="1">
    <source>
        <dbReference type="SAM" id="MobiDB-lite"/>
    </source>
</evidence>
<sequence>MADLPQKNQPLIAAAALLGTGVLLKTWKPTPLDMPDPKKKRPHLDRGMSRKVRKARDGFAKFALPSNMLNSLGTSLITIGGGLALLRLVDEVVDDKERLF</sequence>
<keyword evidence="3" id="KW-1185">Reference proteome</keyword>
<dbReference type="RefSeq" id="WP_119452358.1">
    <property type="nucleotide sequence ID" value="NZ_QWGA01000003.1"/>
</dbReference>
<dbReference type="EMBL" id="QWGA01000003">
    <property type="protein sequence ID" value="RIJ30857.1"/>
    <property type="molecule type" value="Genomic_DNA"/>
</dbReference>
<gene>
    <name evidence="2" type="ORF">D1222_00875</name>
</gene>
<name>A0A399RLI0_9PROT</name>
<evidence type="ECO:0000313" key="2">
    <source>
        <dbReference type="EMBL" id="RIJ30857.1"/>
    </source>
</evidence>
<evidence type="ECO:0000313" key="3">
    <source>
        <dbReference type="Proteomes" id="UP000265845"/>
    </source>
</evidence>